<sequence length="107" mass="12075">MPQNDNNLAADIWALADLLRGDFRQSQYGRVILPFAILRRLECVLEGSKVNVLAQVDENKRLFRSLGLRGAEVRYTDVMNWSGRKTFDCWRSSGVISSAAPVSRIGF</sequence>
<dbReference type="eggNOG" id="COG0286">
    <property type="taxonomic scope" value="Bacteria"/>
</dbReference>
<dbReference type="GO" id="GO:0008168">
    <property type="term" value="F:methyltransferase activity"/>
    <property type="evidence" value="ECO:0007669"/>
    <property type="project" value="UniProtKB-KW"/>
</dbReference>
<evidence type="ECO:0000256" key="2">
    <source>
        <dbReference type="ARBA" id="ARBA00022747"/>
    </source>
</evidence>
<dbReference type="EMBL" id="AAOA02000003">
    <property type="protein sequence ID" value="EAQ96885.2"/>
    <property type="molecule type" value="Genomic_DNA"/>
</dbReference>
<protein>
    <submittedName>
        <fullName evidence="4">Type I restriction-modification system methyltransferase subunit</fullName>
    </submittedName>
</protein>
<dbReference type="InterPro" id="IPR038333">
    <property type="entry name" value="T1MK-like_N_sf"/>
</dbReference>
<keyword evidence="2" id="KW-0680">Restriction system</keyword>
<evidence type="ECO:0000313" key="4">
    <source>
        <dbReference type="EMBL" id="EAQ96885.2"/>
    </source>
</evidence>
<dbReference type="Gene3D" id="1.20.1260.30">
    <property type="match status" value="1"/>
</dbReference>
<keyword evidence="4" id="KW-0808">Transferase</keyword>
<dbReference type="HOGENOM" id="CLU_2205576_0_0_6"/>
<feature type="domain" description="N6 adenine-specific DNA methyltransferase N-terminal" evidence="3">
    <location>
        <begin position="8"/>
        <end position="64"/>
    </location>
</feature>
<dbReference type="AlphaFoldDB" id="A4AB13"/>
<keyword evidence="5" id="KW-1185">Reference proteome</keyword>
<accession>A4AB13</accession>
<gene>
    <name evidence="4" type="ORF">KT71_11309</name>
</gene>
<evidence type="ECO:0000313" key="5">
    <source>
        <dbReference type="Proteomes" id="UP000019205"/>
    </source>
</evidence>
<dbReference type="GO" id="GO:0032259">
    <property type="term" value="P:methylation"/>
    <property type="evidence" value="ECO:0007669"/>
    <property type="project" value="UniProtKB-KW"/>
</dbReference>
<organism evidence="4 5">
    <name type="scientific">Congregibacter litoralis KT71</name>
    <dbReference type="NCBI Taxonomy" id="314285"/>
    <lineage>
        <taxon>Bacteria</taxon>
        <taxon>Pseudomonadati</taxon>
        <taxon>Pseudomonadota</taxon>
        <taxon>Gammaproteobacteria</taxon>
        <taxon>Cellvibrionales</taxon>
        <taxon>Halieaceae</taxon>
        <taxon>Congregibacter</taxon>
    </lineage>
</organism>
<keyword evidence="4" id="KW-0489">Methyltransferase</keyword>
<dbReference type="Pfam" id="PF12161">
    <property type="entry name" value="HsdM_N"/>
    <property type="match status" value="1"/>
</dbReference>
<reference evidence="4 5" key="1">
    <citation type="journal article" date="2007" name="Proc. Natl. Acad. Sci. U.S.A.">
        <title>Characterization of a marine gammaproteobacterium capable of aerobic anoxygenic photosynthesis.</title>
        <authorList>
            <person name="Fuchs B.M."/>
            <person name="Spring S."/>
            <person name="Teeling H."/>
            <person name="Quast C."/>
            <person name="Wulf J."/>
            <person name="Schattenhofer M."/>
            <person name="Yan S."/>
            <person name="Ferriera S."/>
            <person name="Johnson J."/>
            <person name="Glockner F.O."/>
            <person name="Amann R."/>
        </authorList>
    </citation>
    <scope>NUCLEOTIDE SEQUENCE [LARGE SCALE GENOMIC DNA]</scope>
    <source>
        <strain evidence="4">KT71</strain>
    </source>
</reference>
<comment type="similarity">
    <text evidence="1">Belongs to the N(4)/N(6)-methyltransferase family.</text>
</comment>
<evidence type="ECO:0000259" key="3">
    <source>
        <dbReference type="Pfam" id="PF12161"/>
    </source>
</evidence>
<dbReference type="GO" id="GO:0009307">
    <property type="term" value="P:DNA restriction-modification system"/>
    <property type="evidence" value="ECO:0007669"/>
    <property type="project" value="UniProtKB-KW"/>
</dbReference>
<dbReference type="Proteomes" id="UP000019205">
    <property type="component" value="Chromosome"/>
</dbReference>
<evidence type="ECO:0000256" key="1">
    <source>
        <dbReference type="ARBA" id="ARBA00006594"/>
    </source>
</evidence>
<proteinExistence type="inferred from homology"/>
<dbReference type="STRING" id="314285.KT71_11309"/>
<reference evidence="4 5" key="2">
    <citation type="journal article" date="2009" name="PLoS ONE">
        <title>The photosynthetic apparatus and its regulation in the aerobic gammaproteobacterium Congregibacter litoralis gen. nov., sp. nov.</title>
        <authorList>
            <person name="Spring S."/>
            <person name="Lunsdorf H."/>
            <person name="Fuchs B.M."/>
            <person name="Tindall B.J."/>
        </authorList>
    </citation>
    <scope>NUCLEOTIDE SEQUENCE [LARGE SCALE GENOMIC DNA]</scope>
    <source>
        <strain evidence="4">KT71</strain>
    </source>
</reference>
<comment type="caution">
    <text evidence="4">The sequence shown here is derived from an EMBL/GenBank/DDBJ whole genome shotgun (WGS) entry which is preliminary data.</text>
</comment>
<name>A4AB13_9GAMM</name>
<dbReference type="InterPro" id="IPR022749">
    <property type="entry name" value="D12N6_MeTrfase_N"/>
</dbReference>